<evidence type="ECO:0000313" key="3">
    <source>
        <dbReference type="Proteomes" id="UP000325307"/>
    </source>
</evidence>
<dbReference type="InterPro" id="IPR003010">
    <property type="entry name" value="C-N_Hydrolase"/>
</dbReference>
<dbReference type="InterPro" id="IPR036526">
    <property type="entry name" value="C-N_Hydrolase_sf"/>
</dbReference>
<dbReference type="Proteomes" id="UP000325307">
    <property type="component" value="Unassembled WGS sequence"/>
</dbReference>
<organism evidence="2 3">
    <name type="scientific">Zafaria cholistanensis</name>
    <dbReference type="NCBI Taxonomy" id="1682741"/>
    <lineage>
        <taxon>Bacteria</taxon>
        <taxon>Bacillati</taxon>
        <taxon>Actinomycetota</taxon>
        <taxon>Actinomycetes</taxon>
        <taxon>Micrococcales</taxon>
        <taxon>Micrococcaceae</taxon>
        <taxon>Zafaria</taxon>
    </lineage>
</organism>
<dbReference type="SUPFAM" id="SSF56317">
    <property type="entry name" value="Carbon-nitrogen hydrolase"/>
    <property type="match status" value="1"/>
</dbReference>
<accession>A0A5A7NPV8</accession>
<dbReference type="AlphaFoldDB" id="A0A5A7NPV8"/>
<name>A0A5A7NPV8_9MICC</name>
<proteinExistence type="predicted"/>
<reference evidence="2 3" key="1">
    <citation type="submission" date="2019-09" db="EMBL/GenBank/DDBJ databases">
        <title>Arthrobacter zafarii sp. nov., a moderately thermotolerant and halotolerant actinobacterium isolated from Cholistan desert soil of Pakistan.</title>
        <authorList>
            <person name="Amin A."/>
            <person name="Ahmed I."/>
            <person name="Khalid N."/>
            <person name="Schumann P."/>
            <person name="Busse H.J."/>
            <person name="Khan I.U."/>
            <person name="Li S."/>
            <person name="Li W.J."/>
        </authorList>
    </citation>
    <scope>NUCLEOTIDE SEQUENCE [LARGE SCALE GENOMIC DNA]</scope>
    <source>
        <strain evidence="2 3">NCCP-1664</strain>
    </source>
</reference>
<dbReference type="EMBL" id="BKDJ01000006">
    <property type="protein sequence ID" value="GER22913.1"/>
    <property type="molecule type" value="Genomic_DNA"/>
</dbReference>
<dbReference type="RefSeq" id="WP_149956541.1">
    <property type="nucleotide sequence ID" value="NZ_BKDJ01000006.1"/>
</dbReference>
<sequence>MDPVLARGLPSPDPRENLATIRDWAAAAAGAGSTLLATPELFCSASSTMPGGWLRARLAHIAKTERIAVAASTPEQDGELTYVSASIWDARGALVAHVRKVRPSGAQLDAGFTGWDGPPAPVDMRGLLHPARHPEAGLWALALGEDARIPELRRHLAGMGARAVLRLLPGATVLEPLEAPQAWAPTRTGVPFPQAGPLPEPLLNPLPRRFARWQAPQDGPAGTPRAYGS</sequence>
<keyword evidence="3" id="KW-1185">Reference proteome</keyword>
<dbReference type="PROSITE" id="PS50263">
    <property type="entry name" value="CN_HYDROLASE"/>
    <property type="match status" value="1"/>
</dbReference>
<protein>
    <recommendedName>
        <fullName evidence="1">CN hydrolase domain-containing protein</fullName>
    </recommendedName>
</protein>
<dbReference type="Gene3D" id="3.60.110.10">
    <property type="entry name" value="Carbon-nitrogen hydrolase"/>
    <property type="match status" value="1"/>
</dbReference>
<gene>
    <name evidence="2" type="ORF">NCCP1664_14100</name>
</gene>
<feature type="domain" description="CN hydrolase" evidence="1">
    <location>
        <begin position="1"/>
        <end position="229"/>
    </location>
</feature>
<evidence type="ECO:0000313" key="2">
    <source>
        <dbReference type="EMBL" id="GER22913.1"/>
    </source>
</evidence>
<evidence type="ECO:0000259" key="1">
    <source>
        <dbReference type="PROSITE" id="PS50263"/>
    </source>
</evidence>
<dbReference type="Pfam" id="PF00795">
    <property type="entry name" value="CN_hydrolase"/>
    <property type="match status" value="1"/>
</dbReference>
<comment type="caution">
    <text evidence="2">The sequence shown here is derived from an EMBL/GenBank/DDBJ whole genome shotgun (WGS) entry which is preliminary data.</text>
</comment>